<reference evidence="2 3" key="1">
    <citation type="journal article" date="2014" name="Genome Announc.">
        <title>Draft genome sequence of Sclerotinia borealis, a psychrophilic plant pathogenic fungus.</title>
        <authorList>
            <person name="Mardanov A.V."/>
            <person name="Beletsky A.V."/>
            <person name="Kadnikov V.V."/>
            <person name="Ignatov A.N."/>
            <person name="Ravin N.V."/>
        </authorList>
    </citation>
    <scope>NUCLEOTIDE SEQUENCE [LARGE SCALE GENOMIC DNA]</scope>
    <source>
        <strain evidence="3">F-4157</strain>
    </source>
</reference>
<protein>
    <recommendedName>
        <fullName evidence="1">AB hydrolase-1 domain-containing protein</fullName>
    </recommendedName>
</protein>
<gene>
    <name evidence="2" type="ORF">SBOR_9582</name>
</gene>
<dbReference type="SUPFAM" id="SSF53474">
    <property type="entry name" value="alpha/beta-Hydrolases"/>
    <property type="match status" value="1"/>
</dbReference>
<dbReference type="InterPro" id="IPR000639">
    <property type="entry name" value="Epox_hydrolase-like"/>
</dbReference>
<dbReference type="Pfam" id="PF00561">
    <property type="entry name" value="Abhydrolase_1"/>
    <property type="match status" value="1"/>
</dbReference>
<evidence type="ECO:0000313" key="2">
    <source>
        <dbReference type="EMBL" id="ESZ90026.1"/>
    </source>
</evidence>
<dbReference type="EMBL" id="AYSA01000711">
    <property type="protein sequence ID" value="ESZ90026.1"/>
    <property type="molecule type" value="Genomic_DNA"/>
</dbReference>
<accession>W9C2A4</accession>
<dbReference type="GO" id="GO:0016020">
    <property type="term" value="C:membrane"/>
    <property type="evidence" value="ECO:0007669"/>
    <property type="project" value="TreeGrafter"/>
</dbReference>
<dbReference type="PRINTS" id="PR00412">
    <property type="entry name" value="EPOXHYDRLASE"/>
</dbReference>
<feature type="domain" description="AB hydrolase-1" evidence="1">
    <location>
        <begin position="33"/>
        <end position="146"/>
    </location>
</feature>
<evidence type="ECO:0000313" key="3">
    <source>
        <dbReference type="Proteomes" id="UP000019487"/>
    </source>
</evidence>
<dbReference type="InterPro" id="IPR029058">
    <property type="entry name" value="AB_hydrolase_fold"/>
</dbReference>
<dbReference type="PANTHER" id="PTHR43798">
    <property type="entry name" value="MONOACYLGLYCEROL LIPASE"/>
    <property type="match status" value="1"/>
</dbReference>
<dbReference type="InterPro" id="IPR050266">
    <property type="entry name" value="AB_hydrolase_sf"/>
</dbReference>
<dbReference type="GO" id="GO:0047372">
    <property type="term" value="F:monoacylglycerol lipase activity"/>
    <property type="evidence" value="ECO:0007669"/>
    <property type="project" value="TreeGrafter"/>
</dbReference>
<dbReference type="GO" id="GO:0046464">
    <property type="term" value="P:acylglycerol catabolic process"/>
    <property type="evidence" value="ECO:0007669"/>
    <property type="project" value="TreeGrafter"/>
</dbReference>
<dbReference type="Proteomes" id="UP000019487">
    <property type="component" value="Unassembled WGS sequence"/>
</dbReference>
<dbReference type="HOGENOM" id="CLU_020336_7_0_1"/>
<dbReference type="Gene3D" id="3.40.50.1820">
    <property type="entry name" value="alpha/beta hydrolase"/>
    <property type="match status" value="1"/>
</dbReference>
<comment type="caution">
    <text evidence="2">The sequence shown here is derived from an EMBL/GenBank/DDBJ whole genome shotgun (WGS) entry which is preliminary data.</text>
</comment>
<dbReference type="STRING" id="1432307.W9C2A4"/>
<organism evidence="2 3">
    <name type="scientific">Sclerotinia borealis (strain F-4128)</name>
    <dbReference type="NCBI Taxonomy" id="1432307"/>
    <lineage>
        <taxon>Eukaryota</taxon>
        <taxon>Fungi</taxon>
        <taxon>Dikarya</taxon>
        <taxon>Ascomycota</taxon>
        <taxon>Pezizomycotina</taxon>
        <taxon>Leotiomycetes</taxon>
        <taxon>Helotiales</taxon>
        <taxon>Sclerotiniaceae</taxon>
        <taxon>Sclerotinia</taxon>
    </lineage>
</organism>
<dbReference type="AlphaFoldDB" id="W9C2A4"/>
<dbReference type="PANTHER" id="PTHR43798:SF33">
    <property type="entry name" value="HYDROLASE, PUTATIVE (AFU_ORTHOLOGUE AFUA_2G14860)-RELATED"/>
    <property type="match status" value="1"/>
</dbReference>
<keyword evidence="3" id="KW-1185">Reference proteome</keyword>
<dbReference type="InterPro" id="IPR000073">
    <property type="entry name" value="AB_hydrolase_1"/>
</dbReference>
<dbReference type="OrthoDB" id="284184at2759"/>
<proteinExistence type="predicted"/>
<sequence length="353" mass="39308">MTSPHFPVRTHTTTRSFTYSYTHIQPSSPSKPYILFLHGFPSSSYDWYPQVQQFPRLGYGIIAPDLLGFGGSSKPLSLDSYKLIDMAADLHEILSLHSVSATHPAIGVGHDWGSTMLSRLVNYYPGLFSKLVFLDVGYQAPDGPTFNLETVRGINAQIKEKAGFEIFGYFLMMDEEGSAELMDANPESVMSLFYSLDPEIGKKYMGATGGFRKWLEGSMTAPYPGFVTYEDVAHFKALFSPENGGFAAAKNWYTMQLHGINEADDKAIPPSRTHLSHSTLLITSTNFISTGADFPSLMKPYIANLKSVQWDCGHWIQLEKSKILNVLLSQFFEGMDEVSWDGWRKDGIDGGSE</sequence>
<name>W9C2A4_SCLBF</name>
<evidence type="ECO:0000259" key="1">
    <source>
        <dbReference type="Pfam" id="PF00561"/>
    </source>
</evidence>